<keyword evidence="2" id="KW-0235">DNA replication</keyword>
<dbReference type="EMBL" id="PELW01000113">
    <property type="protein sequence ID" value="RTH26356.1"/>
    <property type="molecule type" value="Genomic_DNA"/>
</dbReference>
<comment type="caution">
    <text evidence="3">The sequence shown here is derived from an EMBL/GenBank/DDBJ whole genome shotgun (WGS) entry which is preliminary data.</text>
</comment>
<dbReference type="GO" id="GO:0003677">
    <property type="term" value="F:DNA binding"/>
    <property type="evidence" value="ECO:0007669"/>
    <property type="project" value="InterPro"/>
</dbReference>
<dbReference type="Pfam" id="PF01446">
    <property type="entry name" value="Rep_1"/>
    <property type="match status" value="1"/>
</dbReference>
<proteinExistence type="inferred from homology"/>
<accession>A0A430RZ18</accession>
<name>A0A430RZ18_THESC</name>
<protein>
    <submittedName>
        <fullName evidence="3">Uncharacterized protein</fullName>
    </submittedName>
</protein>
<dbReference type="AlphaFoldDB" id="A0A430RZ18"/>
<sequence length="402" mass="43803">MSRRLLAPYADHFRGLTTCGYPAPKGDEVVAFLVEEEGPAFRVRFSGIQTCGSPWACPVCSSRLARDRGEALARAAARLVGLGYRAVHVVLTVRHTRGEALADVFGALSSAWRWAWGHRRVKALLRGVAYARSVEITFGRNGWHPHIHALLLVPAHRDPWALEDPLWEAWSEAVEAVGWAPSSRDAYSFEVVESEEDLGHVSRYVGKGSWGLGLEVAGGPLKGGHQGLTPFELLGAAWAGGAIPYQGTPAWVDGEGREVEVDPLEEGGGLILREFCGRALTRAEKAGISPEEAAYRWVEYAEATRGRKALTTSRALTLLLREALAEVEAEEEARPPVEVVRLARAAYVWLLRSGRLAYWIHVAESLGSLVLACELLGLVEGEEWDVDPRGPPQNTPLESAGV</sequence>
<dbReference type="Proteomes" id="UP000286712">
    <property type="component" value="Unassembled WGS sequence"/>
</dbReference>
<comment type="similarity">
    <text evidence="1">Belongs to the Gram-positive plasmids replication protein type 1 family.</text>
</comment>
<gene>
    <name evidence="3" type="ORF">CSW40_05180</name>
</gene>
<dbReference type="InterPro" id="IPR000989">
    <property type="entry name" value="Rep"/>
</dbReference>
<evidence type="ECO:0000313" key="4">
    <source>
        <dbReference type="Proteomes" id="UP000286712"/>
    </source>
</evidence>
<evidence type="ECO:0000313" key="3">
    <source>
        <dbReference type="EMBL" id="RTH26356.1"/>
    </source>
</evidence>
<reference evidence="3 4" key="1">
    <citation type="journal article" date="2019" name="Extremophiles">
        <title>Biogeography of thermophiles and predominance of Thermus scotoductus in domestic water heaters.</title>
        <authorList>
            <person name="Wilpiszeski R.L."/>
            <person name="Zhang Z."/>
            <person name="House C.H."/>
        </authorList>
    </citation>
    <scope>NUCLEOTIDE SEQUENCE [LARGE SCALE GENOMIC DNA]</scope>
    <source>
        <strain evidence="3 4">27_S27</strain>
    </source>
</reference>
<evidence type="ECO:0000256" key="1">
    <source>
        <dbReference type="ARBA" id="ARBA00008909"/>
    </source>
</evidence>
<dbReference type="GO" id="GO:0006260">
    <property type="term" value="P:DNA replication"/>
    <property type="evidence" value="ECO:0007669"/>
    <property type="project" value="UniProtKB-KW"/>
</dbReference>
<evidence type="ECO:0000256" key="2">
    <source>
        <dbReference type="ARBA" id="ARBA00022705"/>
    </source>
</evidence>
<organism evidence="3 4">
    <name type="scientific">Thermus scotoductus</name>
    <dbReference type="NCBI Taxonomy" id="37636"/>
    <lineage>
        <taxon>Bacteria</taxon>
        <taxon>Thermotogati</taxon>
        <taxon>Deinococcota</taxon>
        <taxon>Deinococci</taxon>
        <taxon>Thermales</taxon>
        <taxon>Thermaceae</taxon>
        <taxon>Thermus</taxon>
    </lineage>
</organism>
<dbReference type="RefSeq" id="WP_126212981.1">
    <property type="nucleotide sequence ID" value="NZ_PELW01000113.1"/>
</dbReference>